<evidence type="ECO:0000256" key="1">
    <source>
        <dbReference type="SAM" id="SignalP"/>
    </source>
</evidence>
<organism evidence="2 3">
    <name type="scientific">Tulasnella calospora MUT 4182</name>
    <dbReference type="NCBI Taxonomy" id="1051891"/>
    <lineage>
        <taxon>Eukaryota</taxon>
        <taxon>Fungi</taxon>
        <taxon>Dikarya</taxon>
        <taxon>Basidiomycota</taxon>
        <taxon>Agaricomycotina</taxon>
        <taxon>Agaricomycetes</taxon>
        <taxon>Cantharellales</taxon>
        <taxon>Tulasnellaceae</taxon>
        <taxon>Tulasnella</taxon>
    </lineage>
</organism>
<dbReference type="HOGENOM" id="CLU_2147712_0_0_1"/>
<reference evidence="3" key="2">
    <citation type="submission" date="2015-01" db="EMBL/GenBank/DDBJ databases">
        <title>Evolutionary Origins and Diversification of the Mycorrhizal Mutualists.</title>
        <authorList>
            <consortium name="DOE Joint Genome Institute"/>
            <consortium name="Mycorrhizal Genomics Consortium"/>
            <person name="Kohler A."/>
            <person name="Kuo A."/>
            <person name="Nagy L.G."/>
            <person name="Floudas D."/>
            <person name="Copeland A."/>
            <person name="Barry K.W."/>
            <person name="Cichocki N."/>
            <person name="Veneault-Fourrey C."/>
            <person name="LaButti K."/>
            <person name="Lindquist E.A."/>
            <person name="Lipzen A."/>
            <person name="Lundell T."/>
            <person name="Morin E."/>
            <person name="Murat C."/>
            <person name="Riley R."/>
            <person name="Ohm R."/>
            <person name="Sun H."/>
            <person name="Tunlid A."/>
            <person name="Henrissat B."/>
            <person name="Grigoriev I.V."/>
            <person name="Hibbett D.S."/>
            <person name="Martin F."/>
        </authorList>
    </citation>
    <scope>NUCLEOTIDE SEQUENCE [LARGE SCALE GENOMIC DNA]</scope>
    <source>
        <strain evidence="3">MUT 4182</strain>
    </source>
</reference>
<protein>
    <recommendedName>
        <fullName evidence="4">Extracellular membrane protein CFEM domain-containing protein</fullName>
    </recommendedName>
</protein>
<sequence length="124" mass="12960">MKLSVLVSTITAFTVASAAAVPKSDLFSVVRRQTTSTECAFYCDSLKNIADACGKDISCLCSPLAASVMYTCATCDLKVGSDTFSDLQSTLICCGVDRFSTFLAYSNDCAQSGYPIGALALSAC</sequence>
<proteinExistence type="predicted"/>
<gene>
    <name evidence="2" type="ORF">M407DRAFT_9973</name>
</gene>
<evidence type="ECO:0008006" key="4">
    <source>
        <dbReference type="Google" id="ProtNLM"/>
    </source>
</evidence>
<dbReference type="OrthoDB" id="10438686at2759"/>
<dbReference type="Proteomes" id="UP000054248">
    <property type="component" value="Unassembled WGS sequence"/>
</dbReference>
<reference evidence="2 3" key="1">
    <citation type="submission" date="2014-04" db="EMBL/GenBank/DDBJ databases">
        <authorList>
            <consortium name="DOE Joint Genome Institute"/>
            <person name="Kuo A."/>
            <person name="Girlanda M."/>
            <person name="Perotto S."/>
            <person name="Kohler A."/>
            <person name="Nagy L.G."/>
            <person name="Floudas D."/>
            <person name="Copeland A."/>
            <person name="Barry K.W."/>
            <person name="Cichocki N."/>
            <person name="Veneault-Fourrey C."/>
            <person name="LaButti K."/>
            <person name="Lindquist E.A."/>
            <person name="Lipzen A."/>
            <person name="Lundell T."/>
            <person name="Morin E."/>
            <person name="Murat C."/>
            <person name="Sun H."/>
            <person name="Tunlid A."/>
            <person name="Henrissat B."/>
            <person name="Grigoriev I.V."/>
            <person name="Hibbett D.S."/>
            <person name="Martin F."/>
            <person name="Nordberg H.P."/>
            <person name="Cantor M.N."/>
            <person name="Hua S.X."/>
        </authorList>
    </citation>
    <scope>NUCLEOTIDE SEQUENCE [LARGE SCALE GENOMIC DNA]</scope>
    <source>
        <strain evidence="2 3">MUT 4182</strain>
    </source>
</reference>
<keyword evidence="1" id="KW-0732">Signal</keyword>
<keyword evidence="3" id="KW-1185">Reference proteome</keyword>
<accession>A0A0C3QBA9</accession>
<feature type="signal peptide" evidence="1">
    <location>
        <begin position="1"/>
        <end position="20"/>
    </location>
</feature>
<feature type="chain" id="PRO_5002168344" description="Extracellular membrane protein CFEM domain-containing protein" evidence="1">
    <location>
        <begin position="21"/>
        <end position="124"/>
    </location>
</feature>
<dbReference type="EMBL" id="KN823112">
    <property type="protein sequence ID" value="KIO22336.1"/>
    <property type="molecule type" value="Genomic_DNA"/>
</dbReference>
<evidence type="ECO:0000313" key="2">
    <source>
        <dbReference type="EMBL" id="KIO22336.1"/>
    </source>
</evidence>
<name>A0A0C3QBA9_9AGAM</name>
<dbReference type="AlphaFoldDB" id="A0A0C3QBA9"/>
<evidence type="ECO:0000313" key="3">
    <source>
        <dbReference type="Proteomes" id="UP000054248"/>
    </source>
</evidence>